<evidence type="ECO:0000313" key="3">
    <source>
        <dbReference type="Proteomes" id="UP000318294"/>
    </source>
</evidence>
<name>A0A554XID7_9BURK</name>
<feature type="region of interest" description="Disordered" evidence="1">
    <location>
        <begin position="1"/>
        <end position="57"/>
    </location>
</feature>
<keyword evidence="3" id="KW-1185">Reference proteome</keyword>
<protein>
    <submittedName>
        <fullName evidence="2">Uncharacterized protein</fullName>
    </submittedName>
</protein>
<reference evidence="2 3" key="1">
    <citation type="submission" date="2019-07" db="EMBL/GenBank/DDBJ databases">
        <title>Tepidimonas charontis SPSP-6 draft genome.</title>
        <authorList>
            <person name="Da Costa M.S."/>
            <person name="Froufe H.J.C."/>
            <person name="Egas C."/>
            <person name="Albuquerque L."/>
        </authorList>
    </citation>
    <scope>NUCLEOTIDE SEQUENCE [LARGE SCALE GENOMIC DNA]</scope>
    <source>
        <strain evidence="2 3">SPSP-6</strain>
    </source>
</reference>
<dbReference type="AlphaFoldDB" id="A0A554XID7"/>
<feature type="compositionally biased region" description="Basic and acidic residues" evidence="1">
    <location>
        <begin position="1"/>
        <end position="17"/>
    </location>
</feature>
<sequence length="57" mass="6111">MTARRDTQRRGWGEGRSRRNRERHGDAVTADLARPTGAVGPAEPPTDGGVPRAGSSR</sequence>
<accession>A0A554XID7</accession>
<proteinExistence type="predicted"/>
<comment type="caution">
    <text evidence="2">The sequence shown here is derived from an EMBL/GenBank/DDBJ whole genome shotgun (WGS) entry which is preliminary data.</text>
</comment>
<dbReference type="Proteomes" id="UP000318294">
    <property type="component" value="Unassembled WGS sequence"/>
</dbReference>
<evidence type="ECO:0000313" key="2">
    <source>
        <dbReference type="EMBL" id="TSE35593.1"/>
    </source>
</evidence>
<evidence type="ECO:0000256" key="1">
    <source>
        <dbReference type="SAM" id="MobiDB-lite"/>
    </source>
</evidence>
<dbReference type="EMBL" id="VJON01000006">
    <property type="protein sequence ID" value="TSE35593.1"/>
    <property type="molecule type" value="Genomic_DNA"/>
</dbReference>
<gene>
    <name evidence="2" type="ORF">Tchar_00583</name>
</gene>
<organism evidence="2 3">
    <name type="scientific">Tepidimonas charontis</name>
    <dbReference type="NCBI Taxonomy" id="2267262"/>
    <lineage>
        <taxon>Bacteria</taxon>
        <taxon>Pseudomonadati</taxon>
        <taxon>Pseudomonadota</taxon>
        <taxon>Betaproteobacteria</taxon>
        <taxon>Burkholderiales</taxon>
        <taxon>Tepidimonas</taxon>
    </lineage>
</organism>